<evidence type="ECO:0000313" key="2">
    <source>
        <dbReference type="Proteomes" id="UP000690515"/>
    </source>
</evidence>
<proteinExistence type="predicted"/>
<dbReference type="EMBL" id="JAGSOY010000090">
    <property type="protein sequence ID" value="MBU2713593.1"/>
    <property type="molecule type" value="Genomic_DNA"/>
</dbReference>
<reference evidence="1 2" key="1">
    <citation type="submission" date="2021-04" db="EMBL/GenBank/DDBJ databases">
        <authorList>
            <person name="Pira H."/>
            <person name="Risdian C."/>
            <person name="Wink J."/>
        </authorList>
    </citation>
    <scope>NUCLEOTIDE SEQUENCE [LARGE SCALE GENOMIC DNA]</scope>
    <source>
        <strain evidence="1 2">WH53</strain>
    </source>
</reference>
<protein>
    <recommendedName>
        <fullName evidence="3">Zinc ribbon domain-containing protein</fullName>
    </recommendedName>
</protein>
<comment type="caution">
    <text evidence="1">The sequence shown here is derived from an EMBL/GenBank/DDBJ whole genome shotgun (WGS) entry which is preliminary data.</text>
</comment>
<keyword evidence="2" id="KW-1185">Reference proteome</keyword>
<organism evidence="1 2">
    <name type="scientific">Zooshikella harenae</name>
    <dbReference type="NCBI Taxonomy" id="2827238"/>
    <lineage>
        <taxon>Bacteria</taxon>
        <taxon>Pseudomonadati</taxon>
        <taxon>Pseudomonadota</taxon>
        <taxon>Gammaproteobacteria</taxon>
        <taxon>Oceanospirillales</taxon>
        <taxon>Zooshikellaceae</taxon>
        <taxon>Zooshikella</taxon>
    </lineage>
</organism>
<sequence>MSCNHKNEAYARFCTVCGIKLDRQFCCCGVANYCNALFCWRCGQRLVNQYTTILDEDPVTVKYALIDFLDDQEIQISINDMDDKTVSQDDIEALFNKGNGI</sequence>
<accession>A0ABS5ZIB0</accession>
<dbReference type="Proteomes" id="UP000690515">
    <property type="component" value="Unassembled WGS sequence"/>
</dbReference>
<evidence type="ECO:0000313" key="1">
    <source>
        <dbReference type="EMBL" id="MBU2713593.1"/>
    </source>
</evidence>
<gene>
    <name evidence="1" type="ORF">KCG35_21265</name>
</gene>
<evidence type="ECO:0008006" key="3">
    <source>
        <dbReference type="Google" id="ProtNLM"/>
    </source>
</evidence>
<dbReference type="RefSeq" id="WP_215821878.1">
    <property type="nucleotide sequence ID" value="NZ_JAGSOY010000090.1"/>
</dbReference>
<name>A0ABS5ZIB0_9GAMM</name>